<evidence type="ECO:0000313" key="14">
    <source>
        <dbReference type="Proteomes" id="UP000648239"/>
    </source>
</evidence>
<dbReference type="GO" id="GO:0005524">
    <property type="term" value="F:ATP binding"/>
    <property type="evidence" value="ECO:0007669"/>
    <property type="project" value="UniProtKB-UniRule"/>
</dbReference>
<evidence type="ECO:0000256" key="6">
    <source>
        <dbReference type="ARBA" id="ARBA00023125"/>
    </source>
</evidence>
<dbReference type="SUPFAM" id="SSF53150">
    <property type="entry name" value="DNA repair protein MutS, domain II"/>
    <property type="match status" value="1"/>
</dbReference>
<dbReference type="SUPFAM" id="SSF52540">
    <property type="entry name" value="P-loop containing nucleoside triphosphate hydrolases"/>
    <property type="match status" value="1"/>
</dbReference>
<dbReference type="InterPro" id="IPR036187">
    <property type="entry name" value="DNA_mismatch_repair_MutS_sf"/>
</dbReference>
<evidence type="ECO:0000256" key="9">
    <source>
        <dbReference type="HAMAP-Rule" id="MF_00096"/>
    </source>
</evidence>
<dbReference type="GO" id="GO:0005829">
    <property type="term" value="C:cytosol"/>
    <property type="evidence" value="ECO:0007669"/>
    <property type="project" value="TreeGrafter"/>
</dbReference>
<dbReference type="InterPro" id="IPR045076">
    <property type="entry name" value="MutS"/>
</dbReference>
<dbReference type="Gene3D" id="3.40.1170.10">
    <property type="entry name" value="DNA repair protein MutS, domain I"/>
    <property type="match status" value="1"/>
</dbReference>
<dbReference type="AlphaFoldDB" id="A0A8J6Y1I5"/>
<dbReference type="InterPro" id="IPR005748">
    <property type="entry name" value="DNA_mismatch_repair_MutS"/>
</dbReference>
<dbReference type="PROSITE" id="PS00486">
    <property type="entry name" value="DNA_MISMATCH_REPAIR_2"/>
    <property type="match status" value="1"/>
</dbReference>
<dbReference type="NCBIfam" id="NF003810">
    <property type="entry name" value="PRK05399.1"/>
    <property type="match status" value="1"/>
</dbReference>
<comment type="similarity">
    <text evidence="1 9 10">Belongs to the DNA mismatch repair MutS family.</text>
</comment>
<dbReference type="InterPro" id="IPR036678">
    <property type="entry name" value="MutS_con_dom_sf"/>
</dbReference>
<evidence type="ECO:0000256" key="10">
    <source>
        <dbReference type="RuleBase" id="RU003756"/>
    </source>
</evidence>
<dbReference type="InterPro" id="IPR007695">
    <property type="entry name" value="DNA_mismatch_repair_MutS-lik_N"/>
</dbReference>
<dbReference type="Pfam" id="PF05188">
    <property type="entry name" value="MutS_II"/>
    <property type="match status" value="1"/>
</dbReference>
<dbReference type="Gene3D" id="1.10.1420.10">
    <property type="match status" value="2"/>
</dbReference>
<dbReference type="FunFam" id="3.40.50.300:FF:000870">
    <property type="entry name" value="MutS protein homolog 4"/>
    <property type="match status" value="1"/>
</dbReference>
<keyword evidence="4 9" id="KW-0227">DNA damage</keyword>
<sequence>MAKAPKLTPMFRQYRSIKQDHPEAILLFRMGDFYEMFYEDAREASRALELTLTARGKGTENEVPMCGFPHHQLEGYGSRLVKAGFRVAVCDQVEDPREAKGLVRREVVRVLTPGTLPEAAGLESGDNCWAAGVAMVNGRVGAAFLDAGTGEFIAWEPEDRSDPWTVLGDRLARFAPREIVYPESLPWTEPYCSSLASGALLTSLDPYTFSHQAADTLLKRHFGVASLDGFGLCEKPAAVAAAGGLLLYLQDTQKSGLEHIDHLAVHEPSRHMLLDPSTRRNLEIDRSIRDGSRRNSLFATVDSTTTPAGGRLLRSWLLAPLLDPGPITDRLDAVEEWLRRHDLRGAARTGLTGVLDIERLTGRVVAGTAGPRELAALRSSLQRLPGLADALQDLSAALLRKTLDDMDPCQDLADLLQQAIVEEPPLSSREGGLIAAGYSGELDELQTISRDGKSFIASLESRERESTGIGSLKVRFNKVFGYFIEVTRSNLDRVPEHYHRKQTIANGERFITPELKEYEAKVLNAQERIESLEHELFCALRTQIATAAPRLKQAARCTAVLDVLAGLAETAAVQGFSKPVVEDSPGLAIRGGRHPVVEQNLVDHRFTPNDTVMEAGGRSIVILTGPNMGGKSTYLRQVALIAVLAQSGSFVPAEEATVGIVDRVFCRVGASDNLAEGQSTFMVEMTETANIMHHATTRSLVLLDEIGRGTSTFDGLSIAWAVVEQLQRMAGGAPRTLFATHYHELTELAVQYREIINSRMAVRDGGDGVVFTHRVEPGASDRSYGIHVARLAGIPRPVIDRAREILGNLENDAYGRDGLPRLSRSGQGGAGHTVSKSQASLFPMMRPEPASAPREPEDPAAAEVLASLREKSPEEMTPMEALLLLDELCRKLK</sequence>
<dbReference type="GO" id="GO:0030983">
    <property type="term" value="F:mismatched DNA binding"/>
    <property type="evidence" value="ECO:0007669"/>
    <property type="project" value="InterPro"/>
</dbReference>
<evidence type="ECO:0000256" key="7">
    <source>
        <dbReference type="ARBA" id="ARBA00023204"/>
    </source>
</evidence>
<dbReference type="GO" id="GO:0140664">
    <property type="term" value="F:ATP-dependent DNA damage sensor activity"/>
    <property type="evidence" value="ECO:0007669"/>
    <property type="project" value="InterPro"/>
</dbReference>
<name>A0A8J6Y1I5_9BACT</name>
<evidence type="ECO:0000256" key="2">
    <source>
        <dbReference type="ARBA" id="ARBA00021982"/>
    </source>
</evidence>
<dbReference type="SUPFAM" id="SSF48334">
    <property type="entry name" value="DNA repair protein MutS, domain III"/>
    <property type="match status" value="1"/>
</dbReference>
<dbReference type="Pfam" id="PF05192">
    <property type="entry name" value="MutS_III"/>
    <property type="match status" value="1"/>
</dbReference>
<dbReference type="Gene3D" id="3.40.50.300">
    <property type="entry name" value="P-loop containing nucleotide triphosphate hydrolases"/>
    <property type="match status" value="1"/>
</dbReference>
<dbReference type="NCBIfam" id="TIGR01070">
    <property type="entry name" value="mutS1"/>
    <property type="match status" value="1"/>
</dbReference>
<dbReference type="GO" id="GO:0006298">
    <property type="term" value="P:mismatch repair"/>
    <property type="evidence" value="ECO:0007669"/>
    <property type="project" value="UniProtKB-UniRule"/>
</dbReference>
<evidence type="ECO:0000256" key="4">
    <source>
        <dbReference type="ARBA" id="ARBA00022763"/>
    </source>
</evidence>
<dbReference type="InterPro" id="IPR000432">
    <property type="entry name" value="DNA_mismatch_repair_MutS_C"/>
</dbReference>
<dbReference type="Gene3D" id="3.30.420.110">
    <property type="entry name" value="MutS, connector domain"/>
    <property type="match status" value="1"/>
</dbReference>
<dbReference type="InterPro" id="IPR007861">
    <property type="entry name" value="DNA_mismatch_repair_MutS_clamp"/>
</dbReference>
<dbReference type="Pfam" id="PF05190">
    <property type="entry name" value="MutS_IV"/>
    <property type="match status" value="1"/>
</dbReference>
<dbReference type="PIRSF" id="PIRSF037677">
    <property type="entry name" value="DNA_mis_repair_Msh6"/>
    <property type="match status" value="1"/>
</dbReference>
<dbReference type="InterPro" id="IPR027417">
    <property type="entry name" value="P-loop_NTPase"/>
</dbReference>
<dbReference type="SMART" id="SM00533">
    <property type="entry name" value="MUTSd"/>
    <property type="match status" value="1"/>
</dbReference>
<comment type="function">
    <text evidence="8 9">This protein is involved in the repair of mismatches in DNA. It is possible that it carries out the mismatch recognition step. This protein has a weak ATPase activity.</text>
</comment>
<comment type="caution">
    <text evidence="13">The sequence shown here is derived from an EMBL/GenBank/DDBJ whole genome shotgun (WGS) entry which is preliminary data.</text>
</comment>
<evidence type="ECO:0000256" key="5">
    <source>
        <dbReference type="ARBA" id="ARBA00022840"/>
    </source>
</evidence>
<dbReference type="InterPro" id="IPR017261">
    <property type="entry name" value="DNA_mismatch_repair_MutS/MSH"/>
</dbReference>
<feature type="compositionally biased region" description="Low complexity" evidence="11">
    <location>
        <begin position="847"/>
        <end position="861"/>
    </location>
</feature>
<feature type="region of interest" description="Disordered" evidence="11">
    <location>
        <begin position="816"/>
        <end position="861"/>
    </location>
</feature>
<dbReference type="SMART" id="SM00534">
    <property type="entry name" value="MUTSac"/>
    <property type="match status" value="1"/>
</dbReference>
<dbReference type="InterPro" id="IPR007696">
    <property type="entry name" value="DNA_mismatch_repair_MutS_core"/>
</dbReference>
<dbReference type="CDD" id="cd03284">
    <property type="entry name" value="ABC_MutS1"/>
    <property type="match status" value="1"/>
</dbReference>
<evidence type="ECO:0000256" key="11">
    <source>
        <dbReference type="SAM" id="MobiDB-lite"/>
    </source>
</evidence>
<dbReference type="PANTHER" id="PTHR11361">
    <property type="entry name" value="DNA MISMATCH REPAIR PROTEIN MUTS FAMILY MEMBER"/>
    <property type="match status" value="1"/>
</dbReference>
<keyword evidence="7 9" id="KW-0234">DNA repair</keyword>
<accession>A0A8J6Y1I5</accession>
<dbReference type="SUPFAM" id="SSF55271">
    <property type="entry name" value="DNA repair protein MutS, domain I"/>
    <property type="match status" value="1"/>
</dbReference>
<dbReference type="PANTHER" id="PTHR11361:SF34">
    <property type="entry name" value="DNA MISMATCH REPAIR PROTEIN MSH1, MITOCHONDRIAL"/>
    <property type="match status" value="1"/>
</dbReference>
<dbReference type="Proteomes" id="UP000648239">
    <property type="component" value="Unassembled WGS sequence"/>
</dbReference>
<keyword evidence="6 9" id="KW-0238">DNA-binding</keyword>
<evidence type="ECO:0000256" key="8">
    <source>
        <dbReference type="ARBA" id="ARBA00024647"/>
    </source>
</evidence>
<dbReference type="InterPro" id="IPR007860">
    <property type="entry name" value="DNA_mmatch_repair_MutS_con_dom"/>
</dbReference>
<dbReference type="GO" id="GO:0003684">
    <property type="term" value="F:damaged DNA binding"/>
    <property type="evidence" value="ECO:0007669"/>
    <property type="project" value="UniProtKB-UniRule"/>
</dbReference>
<feature type="domain" description="DNA mismatch repair proteins mutS family" evidence="12">
    <location>
        <begin position="699"/>
        <end position="715"/>
    </location>
</feature>
<proteinExistence type="inferred from homology"/>
<evidence type="ECO:0000259" key="12">
    <source>
        <dbReference type="PROSITE" id="PS00486"/>
    </source>
</evidence>
<dbReference type="HAMAP" id="MF_00096">
    <property type="entry name" value="MutS"/>
    <property type="match status" value="1"/>
</dbReference>
<dbReference type="InterPro" id="IPR016151">
    <property type="entry name" value="DNA_mismatch_repair_MutS_N"/>
</dbReference>
<feature type="binding site" evidence="9">
    <location>
        <begin position="625"/>
        <end position="632"/>
    </location>
    <ligand>
        <name>ATP</name>
        <dbReference type="ChEBI" id="CHEBI:30616"/>
    </ligand>
</feature>
<dbReference type="Pfam" id="PF01624">
    <property type="entry name" value="MutS_I"/>
    <property type="match status" value="1"/>
</dbReference>
<dbReference type="EMBL" id="JACXWD010000015">
    <property type="protein sequence ID" value="MBD3867719.1"/>
    <property type="molecule type" value="Genomic_DNA"/>
</dbReference>
<reference evidence="13 14" key="1">
    <citation type="submission" date="2020-08" db="EMBL/GenBank/DDBJ databases">
        <title>Acidobacteriota in marine sediments use diverse sulfur dissimilation pathways.</title>
        <authorList>
            <person name="Wasmund K."/>
        </authorList>
    </citation>
    <scope>NUCLEOTIDE SEQUENCE [LARGE SCALE GENOMIC DNA]</scope>
    <source>
        <strain evidence="13">MAG AM4</strain>
    </source>
</reference>
<organism evidence="13 14">
    <name type="scientific">Candidatus Polarisedimenticola svalbardensis</name>
    <dbReference type="NCBI Taxonomy" id="2886004"/>
    <lineage>
        <taxon>Bacteria</taxon>
        <taxon>Pseudomonadati</taxon>
        <taxon>Acidobacteriota</taxon>
        <taxon>Candidatus Polarisedimenticolia</taxon>
        <taxon>Candidatus Polarisedimenticolales</taxon>
        <taxon>Candidatus Polarisedimenticolaceae</taxon>
        <taxon>Candidatus Polarisedimenticola</taxon>
    </lineage>
</organism>
<evidence type="ECO:0000256" key="1">
    <source>
        <dbReference type="ARBA" id="ARBA00006271"/>
    </source>
</evidence>
<evidence type="ECO:0000313" key="13">
    <source>
        <dbReference type="EMBL" id="MBD3867719.1"/>
    </source>
</evidence>
<evidence type="ECO:0000256" key="3">
    <source>
        <dbReference type="ARBA" id="ARBA00022741"/>
    </source>
</evidence>
<protein>
    <recommendedName>
        <fullName evidence="2 9">DNA mismatch repair protein MutS</fullName>
    </recommendedName>
</protein>
<keyword evidence="5 9" id="KW-0067">ATP-binding</keyword>
<keyword evidence="3 9" id="KW-0547">Nucleotide-binding</keyword>
<gene>
    <name evidence="9 13" type="primary">mutS</name>
    <name evidence="13" type="ORF">IFK94_06315</name>
</gene>
<dbReference type="Pfam" id="PF00488">
    <property type="entry name" value="MutS_V"/>
    <property type="match status" value="1"/>
</dbReference>
<dbReference type="FunFam" id="3.40.1170.10:FF:000001">
    <property type="entry name" value="DNA mismatch repair protein MutS"/>
    <property type="match status" value="1"/>
</dbReference>